<feature type="domain" description="ABC transporter" evidence="6">
    <location>
        <begin position="4"/>
        <end position="235"/>
    </location>
</feature>
<dbReference type="InterPro" id="IPR027417">
    <property type="entry name" value="P-loop_NTPase"/>
</dbReference>
<proteinExistence type="inferred from homology"/>
<dbReference type="InterPro" id="IPR017871">
    <property type="entry name" value="ABC_transporter-like_CS"/>
</dbReference>
<dbReference type="PANTHER" id="PTHR43820:SF4">
    <property type="entry name" value="HIGH-AFFINITY BRANCHED-CHAIN AMINO ACID TRANSPORT ATP-BINDING PROTEIN LIVF"/>
    <property type="match status" value="1"/>
</dbReference>
<evidence type="ECO:0000256" key="3">
    <source>
        <dbReference type="ARBA" id="ARBA00022741"/>
    </source>
</evidence>
<evidence type="ECO:0000259" key="6">
    <source>
        <dbReference type="PROSITE" id="PS50893"/>
    </source>
</evidence>
<dbReference type="CDD" id="cd03224">
    <property type="entry name" value="ABC_TM1139_LivF_branched"/>
    <property type="match status" value="1"/>
</dbReference>
<dbReference type="Proteomes" id="UP000232164">
    <property type="component" value="Unassembled WGS sequence"/>
</dbReference>
<dbReference type="SUPFAM" id="SSF52540">
    <property type="entry name" value="P-loop containing nucleoside triphosphate hydrolases"/>
    <property type="match status" value="1"/>
</dbReference>
<evidence type="ECO:0000256" key="1">
    <source>
        <dbReference type="ARBA" id="ARBA00005417"/>
    </source>
</evidence>
<dbReference type="GO" id="GO:0015807">
    <property type="term" value="P:L-amino acid transport"/>
    <property type="evidence" value="ECO:0007669"/>
    <property type="project" value="TreeGrafter"/>
</dbReference>
<keyword evidence="3" id="KW-0547">Nucleotide-binding</keyword>
<dbReference type="EMBL" id="PIQN01000004">
    <property type="protein sequence ID" value="PKA44478.1"/>
    <property type="molecule type" value="Genomic_DNA"/>
</dbReference>
<dbReference type="RefSeq" id="WP_100770633.1">
    <property type="nucleotide sequence ID" value="NZ_PIQN01000004.1"/>
</dbReference>
<dbReference type="GO" id="GO:0016887">
    <property type="term" value="F:ATP hydrolysis activity"/>
    <property type="evidence" value="ECO:0007669"/>
    <property type="project" value="InterPro"/>
</dbReference>
<organism evidence="7 8">
    <name type="scientific">Rhizobium sullae</name>
    <name type="common">Rhizobium hedysari</name>
    <dbReference type="NCBI Taxonomy" id="50338"/>
    <lineage>
        <taxon>Bacteria</taxon>
        <taxon>Pseudomonadati</taxon>
        <taxon>Pseudomonadota</taxon>
        <taxon>Alphaproteobacteria</taxon>
        <taxon>Hyphomicrobiales</taxon>
        <taxon>Rhizobiaceae</taxon>
        <taxon>Rhizobium/Agrobacterium group</taxon>
        <taxon>Rhizobium</taxon>
    </lineage>
</organism>
<accession>A0A2N0DEF5</accession>
<dbReference type="InterPro" id="IPR052156">
    <property type="entry name" value="BCAA_Transport_ATP-bd_LivF"/>
</dbReference>
<reference evidence="7 8" key="1">
    <citation type="submission" date="2017-11" db="EMBL/GenBank/DDBJ databases">
        <authorList>
            <person name="Han C.G."/>
        </authorList>
    </citation>
    <scope>NUCLEOTIDE SEQUENCE [LARGE SCALE GENOMIC DNA]</scope>
    <source>
        <strain evidence="7 8">HCNT1</strain>
    </source>
</reference>
<keyword evidence="2" id="KW-0813">Transport</keyword>
<evidence type="ECO:0000313" key="7">
    <source>
        <dbReference type="EMBL" id="PKA44478.1"/>
    </source>
</evidence>
<dbReference type="Pfam" id="PF00005">
    <property type="entry name" value="ABC_tran"/>
    <property type="match status" value="1"/>
</dbReference>
<dbReference type="SMART" id="SM00382">
    <property type="entry name" value="AAA"/>
    <property type="match status" value="1"/>
</dbReference>
<protein>
    <submittedName>
        <fullName evidence="7">ABC transporter ATP-binding protein</fullName>
    </submittedName>
</protein>
<dbReference type="InterPro" id="IPR003439">
    <property type="entry name" value="ABC_transporter-like_ATP-bd"/>
</dbReference>
<keyword evidence="5" id="KW-0029">Amino-acid transport</keyword>
<name>A0A2N0DEF5_RHISU</name>
<dbReference type="PROSITE" id="PS50893">
    <property type="entry name" value="ABC_TRANSPORTER_2"/>
    <property type="match status" value="1"/>
</dbReference>
<dbReference type="GO" id="GO:0005524">
    <property type="term" value="F:ATP binding"/>
    <property type="evidence" value="ECO:0007669"/>
    <property type="project" value="UniProtKB-KW"/>
</dbReference>
<reference evidence="7 8" key="2">
    <citation type="submission" date="2017-12" db="EMBL/GenBank/DDBJ databases">
        <title>Genome sequence of Rhizobium sullae HCNT1 isolated from Sulla coronaria nodules and featuring peculiar denitrification phenotypes.</title>
        <authorList>
            <person name="De Diego-Diaz B."/>
            <person name="Treu L."/>
            <person name="Campanaro S."/>
            <person name="Da Silva Duarte V."/>
            <person name="Basaglia M."/>
            <person name="Favaro L."/>
            <person name="Casella S."/>
            <person name="Squartini A."/>
        </authorList>
    </citation>
    <scope>NUCLEOTIDE SEQUENCE [LARGE SCALE GENOMIC DNA]</scope>
    <source>
        <strain evidence="7 8">HCNT1</strain>
    </source>
</reference>
<evidence type="ECO:0000256" key="5">
    <source>
        <dbReference type="ARBA" id="ARBA00022970"/>
    </source>
</evidence>
<dbReference type="Gene3D" id="3.40.50.300">
    <property type="entry name" value="P-loop containing nucleotide triphosphate hydrolases"/>
    <property type="match status" value="1"/>
</dbReference>
<comment type="caution">
    <text evidence="7">The sequence shown here is derived from an EMBL/GenBank/DDBJ whole genome shotgun (WGS) entry which is preliminary data.</text>
</comment>
<evidence type="ECO:0000256" key="4">
    <source>
        <dbReference type="ARBA" id="ARBA00022840"/>
    </source>
</evidence>
<dbReference type="GO" id="GO:0015658">
    <property type="term" value="F:branched-chain amino acid transmembrane transporter activity"/>
    <property type="evidence" value="ECO:0007669"/>
    <property type="project" value="TreeGrafter"/>
</dbReference>
<dbReference type="AlphaFoldDB" id="A0A2N0DEF5"/>
<sequence length="235" mass="24637">MSTFTVSNLSVERGGKRVIDDLSFTLQSGRIAALLGPNGAGKSSMVLAIAGALPVASGKVEIDGQVISGRSPEVVRAAGIAAVPEGHRVLSGLNVEDNLQSAGFQQSTADAAKAVDEVYAIFPELAERKKQRAGSMSGGQQQMLALGQGLVARPKFILADEMSLGLAPLIVKRLMAVLSRLAAQGTGILLIEQFTALALKEAHDAHVLSRGRFSFSGSPEILRQNPDILHKAYLA</sequence>
<evidence type="ECO:0000256" key="2">
    <source>
        <dbReference type="ARBA" id="ARBA00022448"/>
    </source>
</evidence>
<keyword evidence="4 7" id="KW-0067">ATP-binding</keyword>
<evidence type="ECO:0000313" key="8">
    <source>
        <dbReference type="Proteomes" id="UP000232164"/>
    </source>
</evidence>
<dbReference type="PANTHER" id="PTHR43820">
    <property type="entry name" value="HIGH-AFFINITY BRANCHED-CHAIN AMINO ACID TRANSPORT ATP-BINDING PROTEIN LIVF"/>
    <property type="match status" value="1"/>
</dbReference>
<dbReference type="PROSITE" id="PS00211">
    <property type="entry name" value="ABC_TRANSPORTER_1"/>
    <property type="match status" value="1"/>
</dbReference>
<comment type="similarity">
    <text evidence="1">Belongs to the ABC transporter superfamily.</text>
</comment>
<gene>
    <name evidence="7" type="ORF">CWR43_06010</name>
</gene>
<dbReference type="InterPro" id="IPR003593">
    <property type="entry name" value="AAA+_ATPase"/>
</dbReference>